<evidence type="ECO:0000256" key="1">
    <source>
        <dbReference type="ARBA" id="ARBA00004123"/>
    </source>
</evidence>
<keyword evidence="6" id="KW-1185">Reference proteome</keyword>
<evidence type="ECO:0000313" key="5">
    <source>
        <dbReference type="EMBL" id="KAF2766487.1"/>
    </source>
</evidence>
<evidence type="ECO:0000313" key="6">
    <source>
        <dbReference type="Proteomes" id="UP000799436"/>
    </source>
</evidence>
<evidence type="ECO:0000256" key="3">
    <source>
        <dbReference type="ARBA" id="ARBA00023242"/>
    </source>
</evidence>
<dbReference type="Proteomes" id="UP000799436">
    <property type="component" value="Unassembled WGS sequence"/>
</dbReference>
<name>A0A6G1L0U7_9PEZI</name>
<evidence type="ECO:0000256" key="4">
    <source>
        <dbReference type="SAM" id="MobiDB-lite"/>
    </source>
</evidence>
<evidence type="ECO:0000256" key="2">
    <source>
        <dbReference type="ARBA" id="ARBA00008352"/>
    </source>
</evidence>
<dbReference type="EMBL" id="ML995871">
    <property type="protein sequence ID" value="KAF2766487.1"/>
    <property type="molecule type" value="Genomic_DNA"/>
</dbReference>
<gene>
    <name evidence="5" type="ORF">EJ03DRAFT_178345</name>
</gene>
<dbReference type="GO" id="GO:0005634">
    <property type="term" value="C:nucleus"/>
    <property type="evidence" value="ECO:0007669"/>
    <property type="project" value="UniProtKB-SubCell"/>
</dbReference>
<keyword evidence="3" id="KW-0539">Nucleus</keyword>
<dbReference type="OrthoDB" id="5377312at2759"/>
<reference evidence="5" key="1">
    <citation type="journal article" date="2020" name="Stud. Mycol.">
        <title>101 Dothideomycetes genomes: a test case for predicting lifestyles and emergence of pathogens.</title>
        <authorList>
            <person name="Haridas S."/>
            <person name="Albert R."/>
            <person name="Binder M."/>
            <person name="Bloem J."/>
            <person name="Labutti K."/>
            <person name="Salamov A."/>
            <person name="Andreopoulos B."/>
            <person name="Baker S."/>
            <person name="Barry K."/>
            <person name="Bills G."/>
            <person name="Bluhm B."/>
            <person name="Cannon C."/>
            <person name="Castanera R."/>
            <person name="Culley D."/>
            <person name="Daum C."/>
            <person name="Ezra D."/>
            <person name="Gonzalez J."/>
            <person name="Henrissat B."/>
            <person name="Kuo A."/>
            <person name="Liang C."/>
            <person name="Lipzen A."/>
            <person name="Lutzoni F."/>
            <person name="Magnuson J."/>
            <person name="Mondo S."/>
            <person name="Nolan M."/>
            <person name="Ohm R."/>
            <person name="Pangilinan J."/>
            <person name="Park H.-J."/>
            <person name="Ramirez L."/>
            <person name="Alfaro M."/>
            <person name="Sun H."/>
            <person name="Tritt A."/>
            <person name="Yoshinaga Y."/>
            <person name="Zwiers L.-H."/>
            <person name="Turgeon B."/>
            <person name="Goodwin S."/>
            <person name="Spatafora J."/>
            <person name="Crous P."/>
            <person name="Grigoriev I."/>
        </authorList>
    </citation>
    <scope>NUCLEOTIDE SEQUENCE</scope>
    <source>
        <strain evidence="5">CBS 116005</strain>
    </source>
</reference>
<sequence>MAFRGGFNSASRNTGGMMGGQKLPFDIDAGLDDEIAKYRDEDTKKEALAKDPKELYPPYPGGVPRAPPVTAREKQMVRRYREYIAQRHAGPLYTGPPGTVAKMQAGSKRSAADFNAFEDQETYGKKFQKTEWKW</sequence>
<comment type="subcellular location">
    <subcellularLocation>
        <location evidence="1">Nucleus</location>
    </subcellularLocation>
</comment>
<feature type="region of interest" description="Disordered" evidence="4">
    <location>
        <begin position="1"/>
        <end position="21"/>
    </location>
</feature>
<organism evidence="5 6">
    <name type="scientific">Teratosphaeria nubilosa</name>
    <dbReference type="NCBI Taxonomy" id="161662"/>
    <lineage>
        <taxon>Eukaryota</taxon>
        <taxon>Fungi</taxon>
        <taxon>Dikarya</taxon>
        <taxon>Ascomycota</taxon>
        <taxon>Pezizomycotina</taxon>
        <taxon>Dothideomycetes</taxon>
        <taxon>Dothideomycetidae</taxon>
        <taxon>Mycosphaerellales</taxon>
        <taxon>Teratosphaeriaceae</taxon>
        <taxon>Teratosphaeria</taxon>
    </lineage>
</organism>
<protein>
    <submittedName>
        <fullName evidence="5">Uncharacterized protein</fullName>
    </submittedName>
</protein>
<feature type="compositionally biased region" description="Pro residues" evidence="4">
    <location>
        <begin position="55"/>
        <end position="67"/>
    </location>
</feature>
<feature type="region of interest" description="Disordered" evidence="4">
    <location>
        <begin position="43"/>
        <end position="71"/>
    </location>
</feature>
<accession>A0A6G1L0U7</accession>
<dbReference type="InterPro" id="IPR024661">
    <property type="entry name" value="RNA_pol_III_Rpc31"/>
</dbReference>
<dbReference type="GO" id="GO:0006383">
    <property type="term" value="P:transcription by RNA polymerase III"/>
    <property type="evidence" value="ECO:0007669"/>
    <property type="project" value="InterPro"/>
</dbReference>
<comment type="similarity">
    <text evidence="2">Belongs to the eukaryotic RPC7 RNA polymerase subunit family.</text>
</comment>
<feature type="compositionally biased region" description="Basic and acidic residues" evidence="4">
    <location>
        <begin position="43"/>
        <end position="54"/>
    </location>
</feature>
<dbReference type="AlphaFoldDB" id="A0A6G1L0U7"/>
<proteinExistence type="inferred from homology"/>
<dbReference type="Pfam" id="PF11705">
    <property type="entry name" value="RNA_pol_3_Rpc31"/>
    <property type="match status" value="1"/>
</dbReference>